<comment type="caution">
    <text evidence="7">The sequence shown here is derived from an EMBL/GenBank/DDBJ whole genome shotgun (WGS) entry which is preliminary data.</text>
</comment>
<feature type="region of interest" description="Disordered" evidence="4">
    <location>
        <begin position="144"/>
        <end position="165"/>
    </location>
</feature>
<dbReference type="PANTHER" id="PTHR36504">
    <property type="entry name" value="LIPOPOLYSACCHARIDE EXPORT SYSTEM PROTEIN LPTA"/>
    <property type="match status" value="1"/>
</dbReference>
<dbReference type="InterPro" id="IPR052037">
    <property type="entry name" value="LPS_export_LptA"/>
</dbReference>
<reference evidence="7 8" key="1">
    <citation type="submission" date="2016-06" db="EMBL/GenBank/DDBJ databases">
        <title>Genome sequence of halotolerant plant growth promoting strain of Halomonas elongata HEK1 isolated from salterns of Rann of Kutch, Gujarat, India.</title>
        <authorList>
            <person name="Gaba S."/>
            <person name="Singh R.N."/>
            <person name="Abrol S."/>
            <person name="Kaushik R."/>
            <person name="Saxena A.K."/>
        </authorList>
    </citation>
    <scope>NUCLEOTIDE SEQUENCE [LARGE SCALE GENOMIC DNA]</scope>
    <source>
        <strain evidence="7 8">HEK1</strain>
    </source>
</reference>
<dbReference type="EMBL" id="MAJD01000001">
    <property type="protein sequence ID" value="OBX37271.1"/>
    <property type="molecule type" value="Genomic_DNA"/>
</dbReference>
<dbReference type="Proteomes" id="UP000092504">
    <property type="component" value="Unassembled WGS sequence"/>
</dbReference>
<dbReference type="GO" id="GO:0001530">
    <property type="term" value="F:lipopolysaccharide binding"/>
    <property type="evidence" value="ECO:0007669"/>
    <property type="project" value="InterPro"/>
</dbReference>
<dbReference type="Gene3D" id="2.60.450.10">
    <property type="entry name" value="Lipopolysaccharide (LPS) transport protein A like domain"/>
    <property type="match status" value="1"/>
</dbReference>
<keyword evidence="3" id="KW-0574">Periplasm</keyword>
<sequence>MTRPTLAALLGLTLAMLTLVTSQAQALEGDASAPIQVEADRLDLDDRAGTAVYQGNVRIQQGSMLLTGARVEIRRNDAGQLSQAIATGQRAYIEQQPAPDESVVRGWGQRIVYHVAERRMELIDQAELHRAATPSTVAIWNTSSTAASSRHALPPRASKATSEYA</sequence>
<evidence type="ECO:0000313" key="7">
    <source>
        <dbReference type="EMBL" id="OBX37271.1"/>
    </source>
</evidence>
<feature type="signal peptide" evidence="5">
    <location>
        <begin position="1"/>
        <end position="26"/>
    </location>
</feature>
<dbReference type="Pfam" id="PF03968">
    <property type="entry name" value="LptD_N"/>
    <property type="match status" value="1"/>
</dbReference>
<dbReference type="PANTHER" id="PTHR36504:SF1">
    <property type="entry name" value="LIPOPOLYSACCHARIDE EXPORT SYSTEM PROTEIN LPTA"/>
    <property type="match status" value="1"/>
</dbReference>
<evidence type="ECO:0000259" key="6">
    <source>
        <dbReference type="Pfam" id="PF03968"/>
    </source>
</evidence>
<dbReference type="GO" id="GO:0030288">
    <property type="term" value="C:outer membrane-bounded periplasmic space"/>
    <property type="evidence" value="ECO:0007669"/>
    <property type="project" value="TreeGrafter"/>
</dbReference>
<dbReference type="GO" id="GO:0009279">
    <property type="term" value="C:cell outer membrane"/>
    <property type="evidence" value="ECO:0007669"/>
    <property type="project" value="TreeGrafter"/>
</dbReference>
<organism evidence="7 8">
    <name type="scientific">Halomonas elongata</name>
    <dbReference type="NCBI Taxonomy" id="2746"/>
    <lineage>
        <taxon>Bacteria</taxon>
        <taxon>Pseudomonadati</taxon>
        <taxon>Pseudomonadota</taxon>
        <taxon>Gammaproteobacteria</taxon>
        <taxon>Oceanospirillales</taxon>
        <taxon>Halomonadaceae</taxon>
        <taxon>Halomonas</taxon>
    </lineage>
</organism>
<dbReference type="NCBIfam" id="TIGR03002">
    <property type="entry name" value="outer_YhbN_LptA"/>
    <property type="match status" value="1"/>
</dbReference>
<evidence type="ECO:0000256" key="4">
    <source>
        <dbReference type="SAM" id="MobiDB-lite"/>
    </source>
</evidence>
<dbReference type="GO" id="GO:0015920">
    <property type="term" value="P:lipopolysaccharide transport"/>
    <property type="evidence" value="ECO:0007669"/>
    <property type="project" value="InterPro"/>
</dbReference>
<dbReference type="InterPro" id="IPR005653">
    <property type="entry name" value="OstA-like_N"/>
</dbReference>
<dbReference type="AlphaFoldDB" id="A0A1B8P4T2"/>
<keyword evidence="1" id="KW-0813">Transport</keyword>
<protein>
    <submittedName>
        <fullName evidence="7">Lipopolysaccharide export system protein LptA</fullName>
    </submittedName>
</protein>
<feature type="domain" description="Organic solvent tolerance-like N-terminal" evidence="6">
    <location>
        <begin position="36"/>
        <end position="130"/>
    </location>
</feature>
<name>A0A1B8P4T2_HALEL</name>
<evidence type="ECO:0000256" key="3">
    <source>
        <dbReference type="ARBA" id="ARBA00022764"/>
    </source>
</evidence>
<dbReference type="GO" id="GO:0017089">
    <property type="term" value="F:glycolipid transfer activity"/>
    <property type="evidence" value="ECO:0007669"/>
    <property type="project" value="TreeGrafter"/>
</dbReference>
<dbReference type="InterPro" id="IPR014340">
    <property type="entry name" value="LptA"/>
</dbReference>
<feature type="chain" id="PRO_5008611387" evidence="5">
    <location>
        <begin position="27"/>
        <end position="165"/>
    </location>
</feature>
<proteinExistence type="predicted"/>
<evidence type="ECO:0000313" key="8">
    <source>
        <dbReference type="Proteomes" id="UP000092504"/>
    </source>
</evidence>
<evidence type="ECO:0000256" key="1">
    <source>
        <dbReference type="ARBA" id="ARBA00022448"/>
    </source>
</evidence>
<accession>A0A1B8P4T2</accession>
<evidence type="ECO:0000256" key="2">
    <source>
        <dbReference type="ARBA" id="ARBA00022729"/>
    </source>
</evidence>
<keyword evidence="2 5" id="KW-0732">Signal</keyword>
<dbReference type="PATRIC" id="fig|2746.7.peg.1673"/>
<evidence type="ECO:0000256" key="5">
    <source>
        <dbReference type="SAM" id="SignalP"/>
    </source>
</evidence>
<gene>
    <name evidence="7" type="primary">lptA</name>
    <name evidence="7" type="ORF">A8U91_01629</name>
</gene>